<comment type="caution">
    <text evidence="8">The sequence shown here is derived from an EMBL/GenBank/DDBJ whole genome shotgun (WGS) entry which is preliminary data.</text>
</comment>
<dbReference type="GO" id="GO:0006352">
    <property type="term" value="P:DNA-templated transcription initiation"/>
    <property type="evidence" value="ECO:0007669"/>
    <property type="project" value="InterPro"/>
</dbReference>
<keyword evidence="5" id="KW-0175">Coiled coil</keyword>
<feature type="domain" description="RNA polymerase sigma factor 70 region 4 type 2" evidence="7">
    <location>
        <begin position="115"/>
        <end position="167"/>
    </location>
</feature>
<dbReference type="AlphaFoldDB" id="A0A2W2AKI6"/>
<dbReference type="NCBIfam" id="TIGR02937">
    <property type="entry name" value="sigma70-ECF"/>
    <property type="match status" value="1"/>
</dbReference>
<feature type="domain" description="RNA polymerase sigma-70 region 2" evidence="6">
    <location>
        <begin position="21"/>
        <end position="85"/>
    </location>
</feature>
<keyword evidence="3" id="KW-0731">Sigma factor</keyword>
<name>A0A2W2AKI6_9BACT</name>
<sequence>MTNETIYSPVAVSTRDFETVFKSHFKGLHAYACTIVKDENDAEDIVQNTFLKLWKKNELHKLDSVAAYLYKAVYNECLNFLKHQKVKQAYQNFAKNRMEQNDSAAYRANLKELQQRLDKAINELPQQCRTIFQMSRFEELKYMEIATRLGLSAKTVENQMGKALKLLRVKLVDFLPVLLILLTL</sequence>
<dbReference type="InterPro" id="IPR036388">
    <property type="entry name" value="WH-like_DNA-bd_sf"/>
</dbReference>
<evidence type="ECO:0000256" key="3">
    <source>
        <dbReference type="ARBA" id="ARBA00023082"/>
    </source>
</evidence>
<evidence type="ECO:0000313" key="9">
    <source>
        <dbReference type="Proteomes" id="UP000248745"/>
    </source>
</evidence>
<dbReference type="InterPro" id="IPR013249">
    <property type="entry name" value="RNA_pol_sigma70_r4_t2"/>
</dbReference>
<dbReference type="CDD" id="cd06171">
    <property type="entry name" value="Sigma70_r4"/>
    <property type="match status" value="1"/>
</dbReference>
<gene>
    <name evidence="8" type="ORF">DN068_04825</name>
</gene>
<dbReference type="OrthoDB" id="1100095at2"/>
<dbReference type="Proteomes" id="UP000248745">
    <property type="component" value="Unassembled WGS sequence"/>
</dbReference>
<dbReference type="NCBIfam" id="TIGR02985">
    <property type="entry name" value="Sig70_bacteroi1"/>
    <property type="match status" value="1"/>
</dbReference>
<dbReference type="InterPro" id="IPR007627">
    <property type="entry name" value="RNA_pol_sigma70_r2"/>
</dbReference>
<dbReference type="GO" id="GO:0003677">
    <property type="term" value="F:DNA binding"/>
    <property type="evidence" value="ECO:0007669"/>
    <property type="project" value="InterPro"/>
</dbReference>
<evidence type="ECO:0000259" key="7">
    <source>
        <dbReference type="Pfam" id="PF08281"/>
    </source>
</evidence>
<dbReference type="InterPro" id="IPR013324">
    <property type="entry name" value="RNA_pol_sigma_r3/r4-like"/>
</dbReference>
<proteinExistence type="inferred from homology"/>
<evidence type="ECO:0000256" key="5">
    <source>
        <dbReference type="SAM" id="Coils"/>
    </source>
</evidence>
<dbReference type="EMBL" id="QKTW01000007">
    <property type="protein sequence ID" value="PZF74092.1"/>
    <property type="molecule type" value="Genomic_DNA"/>
</dbReference>
<dbReference type="Pfam" id="PF04542">
    <property type="entry name" value="Sigma70_r2"/>
    <property type="match status" value="1"/>
</dbReference>
<accession>A0A2W2AKI6</accession>
<evidence type="ECO:0000259" key="6">
    <source>
        <dbReference type="Pfam" id="PF04542"/>
    </source>
</evidence>
<dbReference type="SUPFAM" id="SSF88659">
    <property type="entry name" value="Sigma3 and sigma4 domains of RNA polymerase sigma factors"/>
    <property type="match status" value="1"/>
</dbReference>
<dbReference type="InterPro" id="IPR014284">
    <property type="entry name" value="RNA_pol_sigma-70_dom"/>
</dbReference>
<comment type="similarity">
    <text evidence="1">Belongs to the sigma-70 factor family. ECF subfamily.</text>
</comment>
<evidence type="ECO:0000256" key="4">
    <source>
        <dbReference type="ARBA" id="ARBA00023163"/>
    </source>
</evidence>
<evidence type="ECO:0000313" key="8">
    <source>
        <dbReference type="EMBL" id="PZF74092.1"/>
    </source>
</evidence>
<keyword evidence="4" id="KW-0804">Transcription</keyword>
<keyword evidence="2" id="KW-0805">Transcription regulation</keyword>
<dbReference type="InterPro" id="IPR014327">
    <property type="entry name" value="RNA_pol_sigma70_bacteroid"/>
</dbReference>
<protein>
    <submittedName>
        <fullName evidence="8">RNA polymerase sigma-70 factor</fullName>
    </submittedName>
</protein>
<dbReference type="SUPFAM" id="SSF88946">
    <property type="entry name" value="Sigma2 domain of RNA polymerase sigma factors"/>
    <property type="match status" value="1"/>
</dbReference>
<dbReference type="Pfam" id="PF08281">
    <property type="entry name" value="Sigma70_r4_2"/>
    <property type="match status" value="1"/>
</dbReference>
<organism evidence="8 9">
    <name type="scientific">Taibaiella soli</name>
    <dbReference type="NCBI Taxonomy" id="1649169"/>
    <lineage>
        <taxon>Bacteria</taxon>
        <taxon>Pseudomonadati</taxon>
        <taxon>Bacteroidota</taxon>
        <taxon>Chitinophagia</taxon>
        <taxon>Chitinophagales</taxon>
        <taxon>Chitinophagaceae</taxon>
        <taxon>Taibaiella</taxon>
    </lineage>
</organism>
<keyword evidence="9" id="KW-1185">Reference proteome</keyword>
<dbReference type="PANTHER" id="PTHR43133">
    <property type="entry name" value="RNA POLYMERASE ECF-TYPE SIGMA FACTO"/>
    <property type="match status" value="1"/>
</dbReference>
<dbReference type="GO" id="GO:0016987">
    <property type="term" value="F:sigma factor activity"/>
    <property type="evidence" value="ECO:0007669"/>
    <property type="project" value="UniProtKB-KW"/>
</dbReference>
<dbReference type="Gene3D" id="1.10.1740.10">
    <property type="match status" value="1"/>
</dbReference>
<dbReference type="InterPro" id="IPR013325">
    <property type="entry name" value="RNA_pol_sigma_r2"/>
</dbReference>
<dbReference type="PANTHER" id="PTHR43133:SF46">
    <property type="entry name" value="RNA POLYMERASE SIGMA-70 FACTOR ECF SUBFAMILY"/>
    <property type="match status" value="1"/>
</dbReference>
<evidence type="ECO:0000256" key="1">
    <source>
        <dbReference type="ARBA" id="ARBA00010641"/>
    </source>
</evidence>
<dbReference type="Gene3D" id="1.10.10.10">
    <property type="entry name" value="Winged helix-like DNA-binding domain superfamily/Winged helix DNA-binding domain"/>
    <property type="match status" value="1"/>
</dbReference>
<feature type="coiled-coil region" evidence="5">
    <location>
        <begin position="96"/>
        <end position="130"/>
    </location>
</feature>
<reference evidence="8 9" key="1">
    <citation type="submission" date="2018-06" db="EMBL/GenBank/DDBJ databases">
        <title>Mucibacter soli gen. nov., sp. nov., a new member of the family Chitinophagaceae producing mucin.</title>
        <authorList>
            <person name="Kim M.-K."/>
            <person name="Park S."/>
            <person name="Kim T.-S."/>
            <person name="Joung Y."/>
            <person name="Han J.-H."/>
            <person name="Kim S.B."/>
        </authorList>
    </citation>
    <scope>NUCLEOTIDE SEQUENCE [LARGE SCALE GENOMIC DNA]</scope>
    <source>
        <strain evidence="8 9">R1-15</strain>
    </source>
</reference>
<dbReference type="InterPro" id="IPR039425">
    <property type="entry name" value="RNA_pol_sigma-70-like"/>
</dbReference>
<evidence type="ECO:0000256" key="2">
    <source>
        <dbReference type="ARBA" id="ARBA00023015"/>
    </source>
</evidence>